<dbReference type="Pfam" id="PF03592">
    <property type="entry name" value="Terminase_2"/>
    <property type="match status" value="1"/>
</dbReference>
<dbReference type="AlphaFoldDB" id="A0A0F9G3D8"/>
<feature type="non-terminal residue" evidence="1">
    <location>
        <position position="1"/>
    </location>
</feature>
<dbReference type="GO" id="GO:0051276">
    <property type="term" value="P:chromosome organization"/>
    <property type="evidence" value="ECO:0007669"/>
    <property type="project" value="InterPro"/>
</dbReference>
<accession>A0A0F9G3D8</accession>
<organism evidence="1">
    <name type="scientific">marine sediment metagenome</name>
    <dbReference type="NCBI Taxonomy" id="412755"/>
    <lineage>
        <taxon>unclassified sequences</taxon>
        <taxon>metagenomes</taxon>
        <taxon>ecological metagenomes</taxon>
    </lineage>
</organism>
<name>A0A0F9G3D8_9ZZZZ</name>
<dbReference type="InterPro" id="IPR038713">
    <property type="entry name" value="Terminase_Gp1_N_sf"/>
</dbReference>
<protein>
    <recommendedName>
        <fullName evidence="2">Terminase small subunit</fullName>
    </recommendedName>
</protein>
<dbReference type="Gene3D" id="1.10.10.1400">
    <property type="entry name" value="Terminase, small subunit, N-terminal DNA-binding domain, HTH motif"/>
    <property type="match status" value="1"/>
</dbReference>
<sequence length="171" mass="18901">VSGCLAMTKKKRKLNPRQRAFVKKYTDPKSPTFSNGTKTAIAVGYSEKSAQQIASENLSKPMIQSEMTGVMDAAGATREQAGRVVHEGMDAHETKVFLNKKTGRLVYSKKLVDHANRLRAAELRARAGGDMPTNRTIERLELLRIQNTLIVVPGGLPEPEEKAKQVRQLTD</sequence>
<proteinExistence type="predicted"/>
<evidence type="ECO:0008006" key="2">
    <source>
        <dbReference type="Google" id="ProtNLM"/>
    </source>
</evidence>
<reference evidence="1" key="1">
    <citation type="journal article" date="2015" name="Nature">
        <title>Complex archaea that bridge the gap between prokaryotes and eukaryotes.</title>
        <authorList>
            <person name="Spang A."/>
            <person name="Saw J.H."/>
            <person name="Jorgensen S.L."/>
            <person name="Zaremba-Niedzwiedzka K."/>
            <person name="Martijn J."/>
            <person name="Lind A.E."/>
            <person name="van Eijk R."/>
            <person name="Schleper C."/>
            <person name="Guy L."/>
            <person name="Ettema T.J."/>
        </authorList>
    </citation>
    <scope>NUCLEOTIDE SEQUENCE</scope>
</reference>
<comment type="caution">
    <text evidence="1">The sequence shown here is derived from an EMBL/GenBank/DDBJ whole genome shotgun (WGS) entry which is preliminary data.</text>
</comment>
<dbReference type="EMBL" id="LAZR01030032">
    <property type="protein sequence ID" value="KKL57822.1"/>
    <property type="molecule type" value="Genomic_DNA"/>
</dbReference>
<gene>
    <name evidence="1" type="ORF">LCGC14_2231600</name>
</gene>
<dbReference type="InterPro" id="IPR005335">
    <property type="entry name" value="Terminase_ssu"/>
</dbReference>
<evidence type="ECO:0000313" key="1">
    <source>
        <dbReference type="EMBL" id="KKL57822.1"/>
    </source>
</evidence>